<feature type="active site" description="Proton donor" evidence="3">
    <location>
        <position position="91"/>
    </location>
</feature>
<dbReference type="InterPro" id="IPR040190">
    <property type="entry name" value="MURQ/GCKR"/>
</dbReference>
<dbReference type="NCBIfam" id="NF009222">
    <property type="entry name" value="PRK12570.1"/>
    <property type="match status" value="1"/>
</dbReference>
<comment type="miscellaneous">
    <text evidence="3">A lyase-type mechanism (elimination/hydration) is suggested for the cleavage of the lactyl ether bond of MurNAc 6-phosphate, with the formation of an alpha,beta-unsaturated aldehyde intermediate with (E)-stereochemistry, followed by the syn addition of water to give product.</text>
</comment>
<protein>
    <recommendedName>
        <fullName evidence="3">N-acetylmuramic acid 6-phosphate etherase</fullName>
        <shortName evidence="3">MurNAc-6-P etherase</shortName>
        <ecNumber evidence="3">4.2.1.126</ecNumber>
    </recommendedName>
    <alternativeName>
        <fullName evidence="3">N-acetylmuramic acid 6-phosphate hydrolase</fullName>
    </alternativeName>
    <alternativeName>
        <fullName evidence="3">N-acetylmuramic acid 6-phosphate lyase</fullName>
    </alternativeName>
</protein>
<reference evidence="5" key="1">
    <citation type="submission" date="2021-03" db="EMBL/GenBank/DDBJ databases">
        <title>Agromyces archimandritus sp. nov., isolated from the cockroach Archimandrita tessellata.</title>
        <authorList>
            <person name="Guzman J."/>
            <person name="Ortuzar M."/>
            <person name="Poehlein A."/>
            <person name="Daniel R."/>
            <person name="Trujillo M."/>
            <person name="Vilcinskas A."/>
        </authorList>
    </citation>
    <scope>NUCLEOTIDE SEQUENCE</scope>
    <source>
        <strain evidence="5">G127AT</strain>
    </source>
</reference>
<accession>A0A975FLE1</accession>
<comment type="catalytic activity">
    <reaction evidence="3">
        <text>N-acetyl-D-muramate 6-phosphate + H2O = N-acetyl-D-glucosamine 6-phosphate + (R)-lactate</text>
        <dbReference type="Rhea" id="RHEA:26410"/>
        <dbReference type="ChEBI" id="CHEBI:15377"/>
        <dbReference type="ChEBI" id="CHEBI:16004"/>
        <dbReference type="ChEBI" id="CHEBI:57513"/>
        <dbReference type="ChEBI" id="CHEBI:58722"/>
        <dbReference type="EC" id="4.2.1.126"/>
    </reaction>
</comment>
<dbReference type="GO" id="GO:0016803">
    <property type="term" value="F:ether hydrolase activity"/>
    <property type="evidence" value="ECO:0007669"/>
    <property type="project" value="TreeGrafter"/>
</dbReference>
<sequence length="305" mass="31198">MEFKAERAATTMNGTTEASDERYRDLDLLPLDSVLSAMNEAEMSVPLAVRGEIPRIAAAIRAISAGLKGGGRLIYIGAGTSGRLGVLDASECPPTFSSDPTQVVGLIAGGDLALRNAIEGAEDDADAGAATVLGLQLTQADTVVGIAASGRTPYVLGAIAAATQAGATTVGISNNSGSELSSLVDYPIEVEVGPEVLTGSTRLKAGSAQKQVLNMISTATMVQLGKTYGNLMVDVSASNDKLRQRALNLVKTITGRSDDVAEAALAEADGSVKVAAVAIVNDCSTDDARVLLDRHDGNLRAALEA</sequence>
<dbReference type="InterPro" id="IPR005486">
    <property type="entry name" value="Glucokinase_regulatory_CS"/>
</dbReference>
<dbReference type="EMBL" id="CP071696">
    <property type="protein sequence ID" value="QTX04079.1"/>
    <property type="molecule type" value="Genomic_DNA"/>
</dbReference>
<dbReference type="PANTHER" id="PTHR10088:SF4">
    <property type="entry name" value="GLUCOKINASE REGULATORY PROTEIN"/>
    <property type="match status" value="1"/>
</dbReference>
<dbReference type="Pfam" id="PF22645">
    <property type="entry name" value="GKRP_SIS_N"/>
    <property type="match status" value="1"/>
</dbReference>
<keyword evidence="6" id="KW-1185">Reference proteome</keyword>
<feature type="active site" evidence="3">
    <location>
        <position position="122"/>
    </location>
</feature>
<dbReference type="EC" id="4.2.1.126" evidence="3"/>
<comment type="function">
    <text evidence="3">Specifically catalyzes the cleavage of the D-lactyl ether substituent of MurNAc 6-phosphate, producing GlcNAc 6-phosphate and D-lactate.</text>
</comment>
<keyword evidence="1 3" id="KW-0456">Lyase</keyword>
<dbReference type="Gene3D" id="1.10.8.1080">
    <property type="match status" value="1"/>
</dbReference>
<dbReference type="InterPro" id="IPR005488">
    <property type="entry name" value="Etherase_MurQ"/>
</dbReference>
<dbReference type="InterPro" id="IPR001347">
    <property type="entry name" value="SIS_dom"/>
</dbReference>
<evidence type="ECO:0000256" key="2">
    <source>
        <dbReference type="ARBA" id="ARBA00023277"/>
    </source>
</evidence>
<dbReference type="Gene3D" id="3.40.50.10490">
    <property type="entry name" value="Glucose-6-phosphate isomerase like protein, domain 1"/>
    <property type="match status" value="1"/>
</dbReference>
<dbReference type="NCBIfam" id="NF003915">
    <property type="entry name" value="PRK05441.1"/>
    <property type="match status" value="1"/>
</dbReference>
<dbReference type="HAMAP" id="MF_00068">
    <property type="entry name" value="MurQ"/>
    <property type="match status" value="1"/>
</dbReference>
<evidence type="ECO:0000259" key="4">
    <source>
        <dbReference type="PROSITE" id="PS51464"/>
    </source>
</evidence>
<comment type="pathway">
    <text evidence="3">Amino-sugar metabolism; N-acetylmuramate degradation.</text>
</comment>
<proteinExistence type="inferred from homology"/>
<dbReference type="GO" id="GO:0097367">
    <property type="term" value="F:carbohydrate derivative binding"/>
    <property type="evidence" value="ECO:0007669"/>
    <property type="project" value="InterPro"/>
</dbReference>
<dbReference type="GO" id="GO:0046348">
    <property type="term" value="P:amino sugar catabolic process"/>
    <property type="evidence" value="ECO:0007669"/>
    <property type="project" value="InterPro"/>
</dbReference>
<dbReference type="PANTHER" id="PTHR10088">
    <property type="entry name" value="GLUCOKINASE REGULATORY PROTEIN"/>
    <property type="match status" value="1"/>
</dbReference>
<dbReference type="RefSeq" id="WP_210897318.1">
    <property type="nucleotide sequence ID" value="NZ_CP071696.1"/>
</dbReference>
<dbReference type="SUPFAM" id="SSF53697">
    <property type="entry name" value="SIS domain"/>
    <property type="match status" value="1"/>
</dbReference>
<evidence type="ECO:0000313" key="6">
    <source>
        <dbReference type="Proteomes" id="UP000671914"/>
    </source>
</evidence>
<dbReference type="InterPro" id="IPR046348">
    <property type="entry name" value="SIS_dom_sf"/>
</dbReference>
<feature type="domain" description="SIS" evidence="4">
    <location>
        <begin position="63"/>
        <end position="226"/>
    </location>
</feature>
<dbReference type="GO" id="GO:0009254">
    <property type="term" value="P:peptidoglycan turnover"/>
    <property type="evidence" value="ECO:0007669"/>
    <property type="project" value="TreeGrafter"/>
</dbReference>
<organism evidence="5 6">
    <name type="scientific">Agromyces archimandritae</name>
    <dbReference type="NCBI Taxonomy" id="2781962"/>
    <lineage>
        <taxon>Bacteria</taxon>
        <taxon>Bacillati</taxon>
        <taxon>Actinomycetota</taxon>
        <taxon>Actinomycetes</taxon>
        <taxon>Micrococcales</taxon>
        <taxon>Microbacteriaceae</taxon>
        <taxon>Agromyces</taxon>
    </lineage>
</organism>
<dbReference type="GO" id="GO:0016835">
    <property type="term" value="F:carbon-oxygen lyase activity"/>
    <property type="evidence" value="ECO:0007669"/>
    <property type="project" value="UniProtKB-UniRule"/>
</dbReference>
<dbReference type="Proteomes" id="UP000671914">
    <property type="component" value="Chromosome"/>
</dbReference>
<evidence type="ECO:0000256" key="3">
    <source>
        <dbReference type="HAMAP-Rule" id="MF_00068"/>
    </source>
</evidence>
<keyword evidence="2 3" id="KW-0119">Carbohydrate metabolism</keyword>
<comment type="similarity">
    <text evidence="3">Belongs to the GCKR-like family. MurNAc-6-P etherase subfamily.</text>
</comment>
<dbReference type="KEGG" id="aarc:G127AT_12360"/>
<dbReference type="PROSITE" id="PS51464">
    <property type="entry name" value="SIS"/>
    <property type="match status" value="1"/>
</dbReference>
<evidence type="ECO:0000313" key="5">
    <source>
        <dbReference type="EMBL" id="QTX04079.1"/>
    </source>
</evidence>
<evidence type="ECO:0000256" key="1">
    <source>
        <dbReference type="ARBA" id="ARBA00023239"/>
    </source>
</evidence>
<comment type="subunit">
    <text evidence="3">Homodimer.</text>
</comment>
<dbReference type="CDD" id="cd05007">
    <property type="entry name" value="SIS_Etherase"/>
    <property type="match status" value="1"/>
</dbReference>
<dbReference type="PROSITE" id="PS01272">
    <property type="entry name" value="GCKR"/>
    <property type="match status" value="1"/>
</dbReference>
<name>A0A975FLE1_9MICO</name>
<gene>
    <name evidence="3 5" type="primary">murQ</name>
    <name evidence="5" type="ORF">G127AT_12360</name>
</gene>
<dbReference type="NCBIfam" id="TIGR00274">
    <property type="entry name" value="N-acetylmuramic acid 6-phosphate etherase"/>
    <property type="match status" value="1"/>
</dbReference>
<dbReference type="AlphaFoldDB" id="A0A975FLE1"/>
<dbReference type="FunFam" id="3.40.50.10490:FF:000014">
    <property type="entry name" value="N-acetylmuramic acid 6-phosphate etherase"/>
    <property type="match status" value="1"/>
</dbReference>